<feature type="compositionally biased region" description="Polar residues" evidence="1">
    <location>
        <begin position="63"/>
        <end position="74"/>
    </location>
</feature>
<reference evidence="3" key="1">
    <citation type="submission" date="2025-08" db="UniProtKB">
        <authorList>
            <consortium name="RefSeq"/>
        </authorList>
    </citation>
    <scope>IDENTIFICATION</scope>
</reference>
<feature type="compositionally biased region" description="Low complexity" evidence="1">
    <location>
        <begin position="305"/>
        <end position="322"/>
    </location>
</feature>
<organism evidence="2 3">
    <name type="scientific">Priapulus caudatus</name>
    <name type="common">Priapulid worm</name>
    <dbReference type="NCBI Taxonomy" id="37621"/>
    <lineage>
        <taxon>Eukaryota</taxon>
        <taxon>Metazoa</taxon>
        <taxon>Ecdysozoa</taxon>
        <taxon>Scalidophora</taxon>
        <taxon>Priapulida</taxon>
        <taxon>Priapulimorpha</taxon>
        <taxon>Priapulimorphida</taxon>
        <taxon>Priapulidae</taxon>
        <taxon>Priapulus</taxon>
    </lineage>
</organism>
<dbReference type="GeneID" id="106806497"/>
<feature type="region of interest" description="Disordered" evidence="1">
    <location>
        <begin position="236"/>
        <end position="498"/>
    </location>
</feature>
<evidence type="ECO:0000313" key="3">
    <source>
        <dbReference type="RefSeq" id="XP_014663950.1"/>
    </source>
</evidence>
<evidence type="ECO:0000313" key="2">
    <source>
        <dbReference type="Proteomes" id="UP000695022"/>
    </source>
</evidence>
<keyword evidence="2" id="KW-1185">Reference proteome</keyword>
<name>A0ABM1DVH9_PRICU</name>
<sequence length="498" mass="51957">MHVDVAPSPQPRMERAARQPATPRDTQAPSPATPAVAWRPTPAHAQWTRRPHQQRRGRGASPQPRSDATPSPQTYPAHLPVDVGASYAQPTPSRADAGASPGRHHATQPGALTPDRACGRGALTPAANSNERGAPHPSTCGTRRLGPSRAWTRALAPRRTRGRGAPRPSHAVRRWRLLSPARAWPAVSVDAAPLTQPRMDAGALAPSPRSGRGASAPHNAACTPAAAHRACAWTRHPHQRVDRGTLTAARGRGALPRPSRRDAGTLTQPRGDAGTLTPGRALWTQGTSPQLRTGRGRPHPSRGGAHLAPAAAPDAAPSPQRALVDAGALTQTTHGTRPPSPSRAWTRASPPARMRDAAPLTPATHGRGAPSPSSAVGRGALTPSGGRRHPHPSHAWTRHPHPSHACDAGHPHPAHRMGRGTLTPATARNGRGALTPATPVERGASPQHAMDAAPSPQPRMDAAPSPQPRMDAAPHPSHAMDAGASSAQSRARKRGALT</sequence>
<proteinExistence type="predicted"/>
<feature type="region of interest" description="Disordered" evidence="1">
    <location>
        <begin position="1"/>
        <end position="170"/>
    </location>
</feature>
<accession>A0ABM1DVH9</accession>
<dbReference type="Proteomes" id="UP000695022">
    <property type="component" value="Unplaced"/>
</dbReference>
<feature type="region of interest" description="Disordered" evidence="1">
    <location>
        <begin position="202"/>
        <end position="221"/>
    </location>
</feature>
<feature type="compositionally biased region" description="Basic residues" evidence="1">
    <location>
        <begin position="156"/>
        <end position="170"/>
    </location>
</feature>
<dbReference type="RefSeq" id="XP_014663950.1">
    <property type="nucleotide sequence ID" value="XM_014808464.1"/>
</dbReference>
<feature type="compositionally biased region" description="Basic residues" evidence="1">
    <location>
        <begin position="47"/>
        <end position="58"/>
    </location>
</feature>
<evidence type="ECO:0000256" key="1">
    <source>
        <dbReference type="SAM" id="MobiDB-lite"/>
    </source>
</evidence>
<feature type="compositionally biased region" description="Basic residues" evidence="1">
    <location>
        <begin position="386"/>
        <end position="402"/>
    </location>
</feature>
<protein>
    <submittedName>
        <fullName evidence="3">Skin secretory protein xP2-like</fullName>
    </submittedName>
</protein>
<gene>
    <name evidence="3" type="primary">LOC106806497</name>
</gene>